<evidence type="ECO:0000313" key="7">
    <source>
        <dbReference type="EMBL" id="OPC84552.1"/>
    </source>
</evidence>
<organism evidence="7 8">
    <name type="scientific">Embleya scabrispora</name>
    <dbReference type="NCBI Taxonomy" id="159449"/>
    <lineage>
        <taxon>Bacteria</taxon>
        <taxon>Bacillati</taxon>
        <taxon>Actinomycetota</taxon>
        <taxon>Actinomycetes</taxon>
        <taxon>Kitasatosporales</taxon>
        <taxon>Streptomycetaceae</taxon>
        <taxon>Embleya</taxon>
    </lineage>
</organism>
<dbReference type="PANTHER" id="PTHR30055:SF151">
    <property type="entry name" value="TRANSCRIPTIONAL REGULATORY PROTEIN"/>
    <property type="match status" value="1"/>
</dbReference>
<dbReference type="GO" id="GO:0003700">
    <property type="term" value="F:DNA-binding transcription factor activity"/>
    <property type="evidence" value="ECO:0007669"/>
    <property type="project" value="InterPro"/>
</dbReference>
<dbReference type="InterPro" id="IPR050109">
    <property type="entry name" value="HTH-type_TetR-like_transc_reg"/>
</dbReference>
<dbReference type="Pfam" id="PF00440">
    <property type="entry name" value="TetR_N"/>
    <property type="match status" value="1"/>
</dbReference>
<dbReference type="Gene3D" id="1.10.10.60">
    <property type="entry name" value="Homeodomain-like"/>
    <property type="match status" value="1"/>
</dbReference>
<dbReference type="InterPro" id="IPR036271">
    <property type="entry name" value="Tet_transcr_reg_TetR-rel_C_sf"/>
</dbReference>
<accession>A0A1T3P6C1</accession>
<dbReference type="AlphaFoldDB" id="A0A1T3P6C1"/>
<dbReference type="Proteomes" id="UP000190037">
    <property type="component" value="Unassembled WGS sequence"/>
</dbReference>
<dbReference type="InterPro" id="IPR004111">
    <property type="entry name" value="Repressor_TetR_C"/>
</dbReference>
<dbReference type="InterPro" id="IPR036388">
    <property type="entry name" value="WH-like_DNA-bd_sf"/>
</dbReference>
<dbReference type="SUPFAM" id="SSF48498">
    <property type="entry name" value="Tetracyclin repressor-like, C-terminal domain"/>
    <property type="match status" value="1"/>
</dbReference>
<dbReference type="PROSITE" id="PS50949">
    <property type="entry name" value="HTH_GNTR"/>
    <property type="match status" value="1"/>
</dbReference>
<evidence type="ECO:0000259" key="5">
    <source>
        <dbReference type="PROSITE" id="PS50949"/>
    </source>
</evidence>
<feature type="DNA-binding region" description="H-T-H motif" evidence="4">
    <location>
        <begin position="120"/>
        <end position="139"/>
    </location>
</feature>
<sequence length="313" mass="33820">MPRDATPSIRIADELRRRIETGELRPGDRVPSTRAITAEWGVAMATATKALTVLREAGLVRAVRGVGTVVADHPDAPRPRARAIAVPPTHAPRTDAELTRERVVAAAIAIADERGLAAVSMRQIAAEVGVAPMSLYRHVPGKEDLLTAMADSVFAGAPLPAGESIGWRARLETSCRMQWAMYRRHPWLAQVMSMTRPLPTVRGMRHVEWAMGEFEGLPTGVMIHIAVTMLNYVRGTAVNLAGESEAERATGVSSEEWMQAQDETLDLILAGGEFPMYSAALTDPDLELSLESLFTFGLDRLLDGIAGLIPEGG</sequence>
<evidence type="ECO:0000256" key="4">
    <source>
        <dbReference type="PROSITE-ProRule" id="PRU00335"/>
    </source>
</evidence>
<dbReference type="SMART" id="SM00345">
    <property type="entry name" value="HTH_GNTR"/>
    <property type="match status" value="1"/>
</dbReference>
<dbReference type="SUPFAM" id="SSF46785">
    <property type="entry name" value="Winged helix' DNA-binding domain"/>
    <property type="match status" value="1"/>
</dbReference>
<dbReference type="CDD" id="cd07377">
    <property type="entry name" value="WHTH_GntR"/>
    <property type="match status" value="1"/>
</dbReference>
<keyword evidence="1" id="KW-0805">Transcription regulation</keyword>
<evidence type="ECO:0000259" key="6">
    <source>
        <dbReference type="PROSITE" id="PS50977"/>
    </source>
</evidence>
<feature type="domain" description="HTH tetR-type" evidence="6">
    <location>
        <begin position="97"/>
        <end position="157"/>
    </location>
</feature>
<dbReference type="Pfam" id="PF02909">
    <property type="entry name" value="TetR_C_1"/>
    <property type="match status" value="1"/>
</dbReference>
<dbReference type="PROSITE" id="PS50977">
    <property type="entry name" value="HTH_TETR_2"/>
    <property type="match status" value="1"/>
</dbReference>
<dbReference type="RefSeq" id="WP_078978850.1">
    <property type="nucleotide sequence ID" value="NZ_MWQN01000001.1"/>
</dbReference>
<dbReference type="OrthoDB" id="2570341at2"/>
<keyword evidence="8" id="KW-1185">Reference proteome</keyword>
<dbReference type="Pfam" id="PF00392">
    <property type="entry name" value="GntR"/>
    <property type="match status" value="1"/>
</dbReference>
<dbReference type="SUPFAM" id="SSF46689">
    <property type="entry name" value="Homeodomain-like"/>
    <property type="match status" value="1"/>
</dbReference>
<dbReference type="Gene3D" id="1.10.357.10">
    <property type="entry name" value="Tetracycline Repressor, domain 2"/>
    <property type="match status" value="1"/>
</dbReference>
<dbReference type="PANTHER" id="PTHR30055">
    <property type="entry name" value="HTH-TYPE TRANSCRIPTIONAL REGULATOR RUTR"/>
    <property type="match status" value="1"/>
</dbReference>
<evidence type="ECO:0000313" key="8">
    <source>
        <dbReference type="Proteomes" id="UP000190037"/>
    </source>
</evidence>
<dbReference type="STRING" id="159449.B4N89_29770"/>
<evidence type="ECO:0000256" key="1">
    <source>
        <dbReference type="ARBA" id="ARBA00023015"/>
    </source>
</evidence>
<dbReference type="GO" id="GO:0045892">
    <property type="term" value="P:negative regulation of DNA-templated transcription"/>
    <property type="evidence" value="ECO:0007669"/>
    <property type="project" value="InterPro"/>
</dbReference>
<proteinExistence type="predicted"/>
<dbReference type="EMBL" id="MWQN01000001">
    <property type="protein sequence ID" value="OPC84552.1"/>
    <property type="molecule type" value="Genomic_DNA"/>
</dbReference>
<dbReference type="InterPro" id="IPR001647">
    <property type="entry name" value="HTH_TetR"/>
</dbReference>
<reference evidence="7 8" key="1">
    <citation type="submission" date="2017-03" db="EMBL/GenBank/DDBJ databases">
        <title>Draft genome sequence of Streptomyces scabrisporus NF3, endophyte isolated from Amphipterygium adstringens.</title>
        <authorList>
            <person name="Vazquez M."/>
            <person name="Ceapa C.D."/>
            <person name="Rodriguez Luna D."/>
            <person name="Sanchez Esquivel S."/>
        </authorList>
    </citation>
    <scope>NUCLEOTIDE SEQUENCE [LARGE SCALE GENOMIC DNA]</scope>
    <source>
        <strain evidence="7 8">NF3</strain>
    </source>
</reference>
<protein>
    <submittedName>
        <fullName evidence="7">GntR family transcriptional regulator</fullName>
    </submittedName>
</protein>
<keyword evidence="3" id="KW-0804">Transcription</keyword>
<dbReference type="InterPro" id="IPR000524">
    <property type="entry name" value="Tscrpt_reg_HTH_GntR"/>
</dbReference>
<evidence type="ECO:0000256" key="2">
    <source>
        <dbReference type="ARBA" id="ARBA00023125"/>
    </source>
</evidence>
<comment type="caution">
    <text evidence="7">The sequence shown here is derived from an EMBL/GenBank/DDBJ whole genome shotgun (WGS) entry which is preliminary data.</text>
</comment>
<dbReference type="PRINTS" id="PR00455">
    <property type="entry name" value="HTHTETR"/>
</dbReference>
<dbReference type="GO" id="GO:0000976">
    <property type="term" value="F:transcription cis-regulatory region binding"/>
    <property type="evidence" value="ECO:0007669"/>
    <property type="project" value="TreeGrafter"/>
</dbReference>
<evidence type="ECO:0000256" key="3">
    <source>
        <dbReference type="ARBA" id="ARBA00023163"/>
    </source>
</evidence>
<gene>
    <name evidence="7" type="ORF">B4N89_29770</name>
</gene>
<keyword evidence="2 4" id="KW-0238">DNA-binding</keyword>
<dbReference type="Gene3D" id="1.10.10.10">
    <property type="entry name" value="Winged helix-like DNA-binding domain superfamily/Winged helix DNA-binding domain"/>
    <property type="match status" value="1"/>
</dbReference>
<name>A0A1T3P6C1_9ACTN</name>
<feature type="domain" description="HTH gntR-type" evidence="5">
    <location>
        <begin position="5"/>
        <end position="73"/>
    </location>
</feature>
<dbReference type="InterPro" id="IPR036390">
    <property type="entry name" value="WH_DNA-bd_sf"/>
</dbReference>
<dbReference type="InterPro" id="IPR009057">
    <property type="entry name" value="Homeodomain-like_sf"/>
</dbReference>